<name>A0ABT3E5T9_9LACO</name>
<accession>A0ABT3E5T9</accession>
<dbReference type="Proteomes" id="UP001526225">
    <property type="component" value="Unassembled WGS sequence"/>
</dbReference>
<dbReference type="EMBL" id="JAOZFE010000003">
    <property type="protein sequence ID" value="MCW0953263.1"/>
    <property type="molecule type" value="Genomic_DNA"/>
</dbReference>
<keyword evidence="2" id="KW-1185">Reference proteome</keyword>
<organism evidence="1 2">
    <name type="scientific">Weissella ceti</name>
    <dbReference type="NCBI Taxonomy" id="759620"/>
    <lineage>
        <taxon>Bacteria</taxon>
        <taxon>Bacillati</taxon>
        <taxon>Bacillota</taxon>
        <taxon>Bacilli</taxon>
        <taxon>Lactobacillales</taxon>
        <taxon>Lactobacillaceae</taxon>
        <taxon>Weissella</taxon>
    </lineage>
</organism>
<comment type="caution">
    <text evidence="1">The sequence shown here is derived from an EMBL/GenBank/DDBJ whole genome shotgun (WGS) entry which is preliminary data.</text>
</comment>
<sequence>METINITSCLSGHDPVTKPAGYQLASGNELKDVLPELVGRDDTIAFYRGSAIKYLMRYRAKNIELKTFITHLGTTFWKLCGRLTTIRSLQNGLQNNL</sequence>
<evidence type="ECO:0000313" key="2">
    <source>
        <dbReference type="Proteomes" id="UP001526225"/>
    </source>
</evidence>
<proteinExistence type="predicted"/>
<reference evidence="1 2" key="1">
    <citation type="submission" date="2022-10" db="EMBL/GenBank/DDBJ databases">
        <title>Weissella fermenti sp. nov., isolated from fermented cabbage.</title>
        <authorList>
            <person name="Lee J.K."/>
            <person name="Baek J.H."/>
            <person name="Choi D.G."/>
            <person name="Kim J.M."/>
            <person name="Jeon C.O."/>
        </authorList>
    </citation>
    <scope>NUCLEOTIDE SEQUENCE [LARGE SCALE GENOMIC DNA]</scope>
    <source>
        <strain evidence="1 2">KACC 18534</strain>
    </source>
</reference>
<gene>
    <name evidence="1" type="ORF">OIT44_04130</name>
</gene>
<dbReference type="RefSeq" id="WP_213408005.1">
    <property type="nucleotide sequence ID" value="NZ_CP074441.1"/>
</dbReference>
<protein>
    <submittedName>
        <fullName evidence="1">DUF3310 domain-containing protein</fullName>
    </submittedName>
</protein>
<evidence type="ECO:0000313" key="1">
    <source>
        <dbReference type="EMBL" id="MCW0953263.1"/>
    </source>
</evidence>